<dbReference type="OrthoDB" id="9808881at2"/>
<comment type="caution">
    <text evidence="3">The sequence shown here is derived from an EMBL/GenBank/DDBJ whole genome shotgun (WGS) entry which is preliminary data.</text>
</comment>
<dbReference type="InterPro" id="IPR036063">
    <property type="entry name" value="Smr_dom_sf"/>
</dbReference>
<evidence type="ECO:0000313" key="4">
    <source>
        <dbReference type="Proteomes" id="UP000028725"/>
    </source>
</evidence>
<evidence type="ECO:0000313" key="3">
    <source>
        <dbReference type="EMBL" id="KFE62079.1"/>
    </source>
</evidence>
<feature type="compositionally biased region" description="Basic and acidic residues" evidence="1">
    <location>
        <begin position="1"/>
        <end position="15"/>
    </location>
</feature>
<accession>A0A085W316</accession>
<dbReference type="PROSITE" id="PS50828">
    <property type="entry name" value="SMR"/>
    <property type="match status" value="1"/>
</dbReference>
<keyword evidence="4" id="KW-1185">Reference proteome</keyword>
<feature type="domain" description="Smr" evidence="2">
    <location>
        <begin position="141"/>
        <end position="225"/>
    </location>
</feature>
<sequence>MSNRNDPPKKKEPEFHNSPFKDALKPLQKKPPEPSQKKAPPPPPAKKKPAREEDDAALFYAAMDGVQQITHRGEAPAPNPRLPEIIDENAEALAQLSELVSGQGDFEFTGSDEFIEGAHPGTDRNLLRALRRGDFSIQGRLDLHGKTQAEARDAVERFLSDNRRAKKRCVLIIHGRGLHSKDQLPVLKDWLKGWLSQKRIGNMVLAFSSARPQDGGAGAVYVLLRR</sequence>
<dbReference type="PANTHER" id="PTHR35562:SF2">
    <property type="entry name" value="DNA ENDONUCLEASE SMRA-RELATED"/>
    <property type="match status" value="1"/>
</dbReference>
<dbReference type="PATRIC" id="fig|394096.3.peg.7920"/>
<evidence type="ECO:0000259" key="2">
    <source>
        <dbReference type="PROSITE" id="PS50828"/>
    </source>
</evidence>
<dbReference type="SUPFAM" id="SSF160443">
    <property type="entry name" value="SMR domain-like"/>
    <property type="match status" value="1"/>
</dbReference>
<dbReference type="STRING" id="394096.DB31_4185"/>
<evidence type="ECO:0000256" key="1">
    <source>
        <dbReference type="SAM" id="MobiDB-lite"/>
    </source>
</evidence>
<proteinExistence type="predicted"/>
<reference evidence="3 4" key="1">
    <citation type="submission" date="2014-04" db="EMBL/GenBank/DDBJ databases">
        <title>Genome assembly of Hyalangium minutum DSM 14724.</title>
        <authorList>
            <person name="Sharma G."/>
            <person name="Subramanian S."/>
        </authorList>
    </citation>
    <scope>NUCLEOTIDE SEQUENCE [LARGE SCALE GENOMIC DNA]</scope>
    <source>
        <strain evidence="3 4">DSM 14724</strain>
    </source>
</reference>
<organism evidence="3 4">
    <name type="scientific">Hyalangium minutum</name>
    <dbReference type="NCBI Taxonomy" id="394096"/>
    <lineage>
        <taxon>Bacteria</taxon>
        <taxon>Pseudomonadati</taxon>
        <taxon>Myxococcota</taxon>
        <taxon>Myxococcia</taxon>
        <taxon>Myxococcales</taxon>
        <taxon>Cystobacterineae</taxon>
        <taxon>Archangiaceae</taxon>
        <taxon>Hyalangium</taxon>
    </lineage>
</organism>
<protein>
    <submittedName>
        <fullName evidence="3">Smr domain protein</fullName>
    </submittedName>
</protein>
<dbReference type="AlphaFoldDB" id="A0A085W316"/>
<name>A0A085W316_9BACT</name>
<dbReference type="Pfam" id="PF01713">
    <property type="entry name" value="Smr"/>
    <property type="match status" value="1"/>
</dbReference>
<dbReference type="Gene3D" id="3.30.1370.110">
    <property type="match status" value="1"/>
</dbReference>
<dbReference type="SMART" id="SM00463">
    <property type="entry name" value="SMR"/>
    <property type="match status" value="1"/>
</dbReference>
<dbReference type="Proteomes" id="UP000028725">
    <property type="component" value="Unassembled WGS sequence"/>
</dbReference>
<dbReference type="InterPro" id="IPR002625">
    <property type="entry name" value="Smr_dom"/>
</dbReference>
<gene>
    <name evidence="3" type="ORF">DB31_4185</name>
</gene>
<dbReference type="PANTHER" id="PTHR35562">
    <property type="entry name" value="DNA ENDONUCLEASE SMRA-RELATED"/>
    <property type="match status" value="1"/>
</dbReference>
<feature type="region of interest" description="Disordered" evidence="1">
    <location>
        <begin position="1"/>
        <end position="54"/>
    </location>
</feature>
<dbReference type="RefSeq" id="WP_044197766.1">
    <property type="nucleotide sequence ID" value="NZ_JMCB01000023.1"/>
</dbReference>
<dbReference type="EMBL" id="JMCB01000023">
    <property type="protein sequence ID" value="KFE62079.1"/>
    <property type="molecule type" value="Genomic_DNA"/>
</dbReference>